<name>A0A445G821_GLYSO</name>
<feature type="region of interest" description="Disordered" evidence="1">
    <location>
        <begin position="1302"/>
        <end position="1327"/>
    </location>
</feature>
<evidence type="ECO:0000313" key="4">
    <source>
        <dbReference type="EMBL" id="RZB57350.1"/>
    </source>
</evidence>
<dbReference type="Proteomes" id="UP000289340">
    <property type="component" value="Chromosome 17"/>
</dbReference>
<dbReference type="CDD" id="cd01650">
    <property type="entry name" value="RT_nLTR_like"/>
    <property type="match status" value="1"/>
</dbReference>
<dbReference type="Gene3D" id="3.30.70.270">
    <property type="match status" value="1"/>
</dbReference>
<feature type="compositionally biased region" description="Polar residues" evidence="1">
    <location>
        <begin position="1306"/>
        <end position="1325"/>
    </location>
</feature>
<keyword evidence="6" id="KW-1185">Reference proteome</keyword>
<dbReference type="Gene3D" id="3.60.10.10">
    <property type="entry name" value="Endonuclease/exonuclease/phosphatase"/>
    <property type="match status" value="1"/>
</dbReference>
<dbReference type="SUPFAM" id="SSF56672">
    <property type="entry name" value="DNA/RNA polymerases"/>
    <property type="match status" value="1"/>
</dbReference>
<proteinExistence type="predicted"/>
<organism evidence="4 6">
    <name type="scientific">Glycine soja</name>
    <name type="common">Wild soybean</name>
    <dbReference type="NCBI Taxonomy" id="3848"/>
    <lineage>
        <taxon>Eukaryota</taxon>
        <taxon>Viridiplantae</taxon>
        <taxon>Streptophyta</taxon>
        <taxon>Embryophyta</taxon>
        <taxon>Tracheophyta</taxon>
        <taxon>Spermatophyta</taxon>
        <taxon>Magnoliopsida</taxon>
        <taxon>eudicotyledons</taxon>
        <taxon>Gunneridae</taxon>
        <taxon>Pentapetalae</taxon>
        <taxon>rosids</taxon>
        <taxon>fabids</taxon>
        <taxon>Fabales</taxon>
        <taxon>Fabaceae</taxon>
        <taxon>Papilionoideae</taxon>
        <taxon>50 kb inversion clade</taxon>
        <taxon>NPAAA clade</taxon>
        <taxon>indigoferoid/millettioid clade</taxon>
        <taxon>Phaseoleae</taxon>
        <taxon>Glycine</taxon>
        <taxon>Glycine subgen. Soja</taxon>
    </lineage>
</organism>
<evidence type="ECO:0000259" key="2">
    <source>
        <dbReference type="PROSITE" id="PS50878"/>
    </source>
</evidence>
<dbReference type="InterPro" id="IPR024964">
    <property type="entry name" value="CTLH/CRA"/>
</dbReference>
<feature type="domain" description="Reverse transcriptase" evidence="2">
    <location>
        <begin position="694"/>
        <end position="957"/>
    </location>
</feature>
<dbReference type="SMART" id="SM00668">
    <property type="entry name" value="CTLH"/>
    <property type="match status" value="1"/>
</dbReference>
<dbReference type="InterPro" id="IPR043128">
    <property type="entry name" value="Rev_trsase/Diguanyl_cyclase"/>
</dbReference>
<feature type="region of interest" description="Disordered" evidence="1">
    <location>
        <begin position="26"/>
        <end position="47"/>
    </location>
</feature>
<feature type="domain" description="CTLH" evidence="3">
    <location>
        <begin position="48"/>
        <end position="104"/>
    </location>
</feature>
<dbReference type="SUPFAM" id="SSF56219">
    <property type="entry name" value="DNase I-like"/>
    <property type="match status" value="1"/>
</dbReference>
<feature type="region of interest" description="Disordered" evidence="1">
    <location>
        <begin position="1345"/>
        <end position="1400"/>
    </location>
</feature>
<dbReference type="CDD" id="cd09076">
    <property type="entry name" value="L1-EN"/>
    <property type="match status" value="1"/>
</dbReference>
<feature type="region of interest" description="Disordered" evidence="1">
    <location>
        <begin position="1602"/>
        <end position="1638"/>
    </location>
</feature>
<evidence type="ECO:0000256" key="1">
    <source>
        <dbReference type="SAM" id="MobiDB-lite"/>
    </source>
</evidence>
<reference evidence="4 6" key="1">
    <citation type="submission" date="2018-09" db="EMBL/GenBank/DDBJ databases">
        <title>A high-quality reference genome of wild soybean provides a powerful tool to mine soybean genomes.</title>
        <authorList>
            <person name="Xie M."/>
            <person name="Chung C.Y.L."/>
            <person name="Li M.-W."/>
            <person name="Wong F.-L."/>
            <person name="Chan T.-F."/>
            <person name="Lam H.-M."/>
        </authorList>
    </citation>
    <scope>NUCLEOTIDE SEQUENCE [LARGE SCALE GENOMIC DNA]</scope>
    <source>
        <strain evidence="6">cv. W05</strain>
        <tissue evidence="4">Hypocotyl of etiolated seedlings</tissue>
    </source>
</reference>
<dbReference type="PANTHER" id="PTHR19446">
    <property type="entry name" value="REVERSE TRANSCRIPTASES"/>
    <property type="match status" value="1"/>
</dbReference>
<accession>A0A445G821</accession>
<dbReference type="Pfam" id="PF00078">
    <property type="entry name" value="RVT_1"/>
    <property type="match status" value="1"/>
</dbReference>
<evidence type="ECO:0000313" key="5">
    <source>
        <dbReference type="EMBL" id="RZB57351.1"/>
    </source>
</evidence>
<dbReference type="Pfam" id="PF10607">
    <property type="entry name" value="CTLH"/>
    <property type="match status" value="1"/>
</dbReference>
<evidence type="ECO:0000259" key="3">
    <source>
        <dbReference type="PROSITE" id="PS50897"/>
    </source>
</evidence>
<dbReference type="InterPro" id="IPR036691">
    <property type="entry name" value="Endo/exonu/phosph_ase_sf"/>
</dbReference>
<gene>
    <name evidence="4" type="ORF">D0Y65_046147</name>
</gene>
<dbReference type="InterPro" id="IPR043502">
    <property type="entry name" value="DNA/RNA_pol_sf"/>
</dbReference>
<dbReference type="EMBL" id="QZWG01000017">
    <property type="protein sequence ID" value="RZB57351.1"/>
    <property type="molecule type" value="Genomic_DNA"/>
</dbReference>
<dbReference type="PROSITE" id="PS50878">
    <property type="entry name" value="RT_POL"/>
    <property type="match status" value="1"/>
</dbReference>
<evidence type="ECO:0000313" key="6">
    <source>
        <dbReference type="Proteomes" id="UP000289340"/>
    </source>
</evidence>
<sequence length="1682" mass="191942">MESTPVNWEALDALLIDFAKSENLIEDSSAPSSSPSPSPSPSSSSYHSRLVIRQIRRAVETGAIDAAVALLRLHAPSILTDHKILFRLHKQKFIELLRKGTAEDRDSAIECLRTALAPCALDAYPVGFVFKEAYEEFKHVLLAFIYDKDDKNSPVANEVLESWEATMTRSLPGSNALYGSSTVSKEQEPLHRCPDVVKSTLTGKSMEIVDVMVRRKINFMCLQETKWTGEKAKELDNSGFKLWYTGKIRSRNGIGIIVDKEWKKDVVDVRRVGDRIIVLKLVVGQDTFNVISGYAPQVGLAEHFKVKFWEDLEGVLQDIPQGEKVFLGGDLNGHVGSVARGFEGVHGGFGLGEMNGEGKSILEFSEALDLSIANTWFKKREEHLITYKSGGTCSQIDFFLIRKSDRKYCLNCKVIPGESLTTQHRVLVMDVRIRDRAKRRSPLVAPRIKWWHLKGEKQGIFQQKIWEGWCGQSQGSANDMWNKMSQEIIKVAKETLGESRGFGPRGKESWWWNENVQSKVRVKKECFKEWSRCRNSETWDKYKIARNETKKAVSEARAQAFDGLYQALGTRDGERSIYRLAKGRERKTRDLDQVKCVKDEEGKVLVHEKDIKERWKAYFHNLFNDGYGYDSSSLDTREEDRNYKYYRRIQKQEVKEALKRMSNGKAVGPDNIPIEVWKTLGDRGLEWLTELFNEIMRSKRMPEEWRRSTLVPIYKNKGDIQNCVNYRGVKLMSHTMKLWERVIERRLRKETQVTENQFGFMPGRSTMEAIYLLRRVMEQYRMAQQDLHLIFIDLEKAYDRVPREILWKVLEKKGVRVAYIRAIQDMYDRVSTSVRTQGGESDDFPITIGLHQGSTLSPYLFTLILDVLTEQIQEIAPRCMFFADDIVLLGESREELNERLETWRRALETHGFRLSRSKSEYMECKFNKRRRVSNSEVKIGDHIIPQVTRFKYLGSVIQDDGEIEGDVNHRIQAGWMKWRKASGVLCDAKVPIKLKGKFYRTAVRPAILYGTECWAVKSQHENKVGVAEMRMLRWMCGKTRQDKIRNEAIRERVGVVPIVEKMVENRLRWFGHVERRPVDSVVRRVDQMERRQIIRGRGRPKKTIREVIKKNLEINGLDRSMWSEHRRLDLAGFMSSMLRAHLNAYDPIFSMALRYLISIHRVYCLRQGITSPISDLTERLLLEERDPPATPQDILYEVPPFDEVDIQALAHAVELTRQGAIDSLRFTKGDVFLAFQNELCRMRLDAPLLDQLVREYCVYRGIVDSASGKQPIPETVKFNPQDPGYCSSRDCSLELDCNASKHSDGETSVTNAQMDGSPENNTDVTSMRRIDFEVRYASELASIHEDCSTSGSQQHEDASVLQRSRLPGNGERSKRKRWRGRYDDNSYMPNASLEENSKQEHSISTIVSTISKEKQGSEKLSVHDISNVEDRYEILLGMKELASKGMAAEAVEEVEFLKLVSSGDYNTALKVACTHLGPLAACDPALLKPLKETLLALLRPNEDALGNALPLHALAASLQCDISCVNVVSCIILHLKAFPLLSTVAVGRRLGVEEPQLMKIMRATLYTHNEWFKLQMCKDRFEGLLRLDSLKEANTPFLAPVSTSKSYADSCTNGSSQATVSSGTRMSEDGSSPTQASSRDVICDEGAILKVMEFLALPRADAIHLLAQYNGNAETVIQQIFP</sequence>
<dbReference type="EMBL" id="QZWG01000017">
    <property type="protein sequence ID" value="RZB57350.1"/>
    <property type="molecule type" value="Genomic_DNA"/>
</dbReference>
<dbReference type="InterPro" id="IPR000477">
    <property type="entry name" value="RT_dom"/>
</dbReference>
<protein>
    <submittedName>
        <fullName evidence="4">LINE-1 retrotransposable element ORF2 protein isoform A</fullName>
    </submittedName>
    <submittedName>
        <fullName evidence="5">LINE-1 retrotransposable element ORF2 protein isoform B</fullName>
    </submittedName>
</protein>
<dbReference type="PROSITE" id="PS50897">
    <property type="entry name" value="CTLH"/>
    <property type="match status" value="1"/>
</dbReference>
<comment type="caution">
    <text evidence="4">The sequence shown here is derived from an EMBL/GenBank/DDBJ whole genome shotgun (WGS) entry which is preliminary data.</text>
</comment>
<dbReference type="InterPro" id="IPR006595">
    <property type="entry name" value="CTLH_C"/>
</dbReference>